<evidence type="ECO:0000259" key="1">
    <source>
        <dbReference type="SMART" id="SM00986"/>
    </source>
</evidence>
<organism evidence="2 3">
    <name type="scientific">Duganella sacchari</name>
    <dbReference type="NCBI Taxonomy" id="551987"/>
    <lineage>
        <taxon>Bacteria</taxon>
        <taxon>Pseudomonadati</taxon>
        <taxon>Pseudomonadota</taxon>
        <taxon>Betaproteobacteria</taxon>
        <taxon>Burkholderiales</taxon>
        <taxon>Oxalobacteraceae</taxon>
        <taxon>Telluria group</taxon>
        <taxon>Duganella</taxon>
    </lineage>
</organism>
<feature type="domain" description="Uracil-DNA glycosylase-like" evidence="1">
    <location>
        <begin position="11"/>
        <end position="163"/>
    </location>
</feature>
<protein>
    <submittedName>
        <fullName evidence="2">Hypoxanthine-DNA glycosylase</fullName>
    </submittedName>
</protein>
<dbReference type="STRING" id="551987.SAMN05192549_106354"/>
<dbReference type="Gene3D" id="3.40.470.10">
    <property type="entry name" value="Uracil-DNA glycosylase-like domain"/>
    <property type="match status" value="1"/>
</dbReference>
<dbReference type="RefSeq" id="WP_072786078.1">
    <property type="nucleotide sequence ID" value="NZ_FRCX01000006.1"/>
</dbReference>
<dbReference type="SMART" id="SM00986">
    <property type="entry name" value="UDG"/>
    <property type="match status" value="1"/>
</dbReference>
<reference evidence="3" key="1">
    <citation type="submission" date="2016-11" db="EMBL/GenBank/DDBJ databases">
        <authorList>
            <person name="Varghese N."/>
            <person name="Submissions S."/>
        </authorList>
    </citation>
    <scope>NUCLEOTIDE SEQUENCE [LARGE SCALE GENOMIC DNA]</scope>
    <source>
        <strain evidence="3">Sac-22</strain>
    </source>
</reference>
<dbReference type="EMBL" id="FRCX01000006">
    <property type="protein sequence ID" value="SHN26883.1"/>
    <property type="molecule type" value="Genomic_DNA"/>
</dbReference>
<gene>
    <name evidence="2" type="ORF">SAMN05192549_106354</name>
</gene>
<evidence type="ECO:0000313" key="2">
    <source>
        <dbReference type="EMBL" id="SHN26883.1"/>
    </source>
</evidence>
<accession>A0A1M7Q8Q8</accession>
<dbReference type="AlphaFoldDB" id="A0A1M7Q8Q8"/>
<dbReference type="CDD" id="cd10032">
    <property type="entry name" value="UDG-F6_HDG"/>
    <property type="match status" value="1"/>
</dbReference>
<proteinExistence type="predicted"/>
<dbReference type="OrthoDB" id="9799921at2"/>
<dbReference type="Pfam" id="PF03167">
    <property type="entry name" value="UDG"/>
    <property type="match status" value="1"/>
</dbReference>
<dbReference type="InterPro" id="IPR005122">
    <property type="entry name" value="Uracil-DNA_glycosylase-like"/>
</dbReference>
<name>A0A1M7Q8Q8_9BURK</name>
<dbReference type="InterPro" id="IPR036895">
    <property type="entry name" value="Uracil-DNA_glycosylase-like_sf"/>
</dbReference>
<evidence type="ECO:0000313" key="3">
    <source>
        <dbReference type="Proteomes" id="UP000184339"/>
    </source>
</evidence>
<dbReference type="InterPro" id="IPR026353">
    <property type="entry name" value="Hypoxan-DNA_Glyclase"/>
</dbReference>
<dbReference type="SMART" id="SM00987">
    <property type="entry name" value="UreE_C"/>
    <property type="match status" value="1"/>
</dbReference>
<dbReference type="Proteomes" id="UP000184339">
    <property type="component" value="Unassembled WGS sequence"/>
</dbReference>
<keyword evidence="3" id="KW-1185">Reference proteome</keyword>
<dbReference type="SUPFAM" id="SSF52141">
    <property type="entry name" value="Uracil-DNA glycosylase-like"/>
    <property type="match status" value="1"/>
</dbReference>
<sequence length="166" mass="18361">MSDELRKRCFDPVVNPHTRLLVLGSLPGEKSLAEGRYYAHKQNAFWYLMSQVIGVDLVPLEYPARLTTLLAHGVGLWDVIAEARRDGSLDSNIKQHRSNDLPGLIQSLPALTTIGFNGRTAAKVGRKQIATLADQLNLIELPSSSPAYTMALAQKREAWLALRASR</sequence>
<dbReference type="NCBIfam" id="TIGR04274">
    <property type="entry name" value="hypoxanDNAglyco"/>
    <property type="match status" value="1"/>
</dbReference>